<evidence type="ECO:0000259" key="5">
    <source>
        <dbReference type="PROSITE" id="PS50850"/>
    </source>
</evidence>
<dbReference type="OrthoDB" id="9770492at2"/>
<dbReference type="SUPFAM" id="SSF103473">
    <property type="entry name" value="MFS general substrate transporter"/>
    <property type="match status" value="1"/>
</dbReference>
<evidence type="ECO:0000256" key="3">
    <source>
        <dbReference type="ARBA" id="ARBA00023136"/>
    </source>
</evidence>
<comment type="caution">
    <text evidence="6">The sequence shown here is derived from an EMBL/GenBank/DDBJ whole genome shotgun (WGS) entry which is preliminary data.</text>
</comment>
<dbReference type="Gene3D" id="1.20.1250.20">
    <property type="entry name" value="MFS general substrate transporter like domains"/>
    <property type="match status" value="2"/>
</dbReference>
<feature type="transmembrane region" description="Helical" evidence="4">
    <location>
        <begin position="378"/>
        <end position="397"/>
    </location>
</feature>
<name>A0A2S5TC88_9GAMM</name>
<feature type="transmembrane region" description="Helical" evidence="4">
    <location>
        <begin position="147"/>
        <end position="170"/>
    </location>
</feature>
<feature type="transmembrane region" description="Helical" evidence="4">
    <location>
        <begin position="319"/>
        <end position="338"/>
    </location>
</feature>
<feature type="transmembrane region" description="Helical" evidence="4">
    <location>
        <begin position="176"/>
        <end position="197"/>
    </location>
</feature>
<feature type="domain" description="Major facilitator superfamily (MFS) profile" evidence="5">
    <location>
        <begin position="21"/>
        <end position="403"/>
    </location>
</feature>
<feature type="transmembrane region" description="Helical" evidence="4">
    <location>
        <begin position="223"/>
        <end position="242"/>
    </location>
</feature>
<dbReference type="PANTHER" id="PTHR43129:SF1">
    <property type="entry name" value="FOSMIDOMYCIN RESISTANCE PROTEIN"/>
    <property type="match status" value="1"/>
</dbReference>
<evidence type="ECO:0000256" key="2">
    <source>
        <dbReference type="ARBA" id="ARBA00022989"/>
    </source>
</evidence>
<dbReference type="Pfam" id="PF07690">
    <property type="entry name" value="MFS_1"/>
    <property type="match status" value="1"/>
</dbReference>
<dbReference type="AlphaFoldDB" id="A0A2S5TC88"/>
<gene>
    <name evidence="6" type="ORF">C3942_18055</name>
</gene>
<proteinExistence type="predicted"/>
<keyword evidence="2 4" id="KW-1133">Transmembrane helix</keyword>
<feature type="transmembrane region" description="Helical" evidence="4">
    <location>
        <begin position="262"/>
        <end position="281"/>
    </location>
</feature>
<dbReference type="GO" id="GO:0005886">
    <property type="term" value="C:plasma membrane"/>
    <property type="evidence" value="ECO:0007669"/>
    <property type="project" value="TreeGrafter"/>
</dbReference>
<protein>
    <submittedName>
        <fullName evidence="6">MFS transporter</fullName>
    </submittedName>
</protein>
<dbReference type="PROSITE" id="PS50850">
    <property type="entry name" value="MFS"/>
    <property type="match status" value="1"/>
</dbReference>
<keyword evidence="3 4" id="KW-0472">Membrane</keyword>
<dbReference type="InterPro" id="IPR020846">
    <property type="entry name" value="MFS_dom"/>
</dbReference>
<sequence>MRDIAAAPPAQPSAEGTAFGIIAAISFCHLLNDMMQSLLPSIYPILKDSHGLTFGQIGMLTFVYQVTASLLQPMIGHYTDRKPQPYSLVVGMGFTLVGLLGLAYASGFAALLVAAALVGTGSSVFHPESSRVARMASGGKHGLAQSLFQVGGNAGSAIGPLLAAFIVLPWGQHSVAWFSLFALLGMLLLWNVGLWTVRHGYARLKPRAAQAAVALAPLPPGRVILAVGVLLALIFSKFFYMASITSYYTFYLIERFGVSVQAAQLHLFLFLGAVAAGTLAGGPLGDRFGRKPIIWVSILGVLPFSLLLPHASLFWTSVLSVPIGFVLASAFPAIVVYAQELLPGRTGTVAGLFFGFAFGMGGVGAAVLGLLADATSIGFVYQVCAFLPAIGLLTVLLPDTREARG</sequence>
<feature type="transmembrane region" description="Helical" evidence="4">
    <location>
        <begin position="350"/>
        <end position="372"/>
    </location>
</feature>
<keyword evidence="1 4" id="KW-0812">Transmembrane</keyword>
<evidence type="ECO:0000313" key="7">
    <source>
        <dbReference type="Proteomes" id="UP000238220"/>
    </source>
</evidence>
<accession>A0A2S5TC88</accession>
<dbReference type="EMBL" id="PSNW01000012">
    <property type="protein sequence ID" value="PPE72448.1"/>
    <property type="molecule type" value="Genomic_DNA"/>
</dbReference>
<dbReference type="InterPro" id="IPR011701">
    <property type="entry name" value="MFS"/>
</dbReference>
<evidence type="ECO:0000256" key="4">
    <source>
        <dbReference type="SAM" id="Phobius"/>
    </source>
</evidence>
<feature type="transmembrane region" description="Helical" evidence="4">
    <location>
        <begin position="293"/>
        <end position="313"/>
    </location>
</feature>
<evidence type="ECO:0000313" key="6">
    <source>
        <dbReference type="EMBL" id="PPE72448.1"/>
    </source>
</evidence>
<dbReference type="PANTHER" id="PTHR43129">
    <property type="entry name" value="FOSMIDOMYCIN RESISTANCE PROTEIN"/>
    <property type="match status" value="1"/>
</dbReference>
<dbReference type="Proteomes" id="UP000238220">
    <property type="component" value="Unassembled WGS sequence"/>
</dbReference>
<evidence type="ECO:0000256" key="1">
    <source>
        <dbReference type="ARBA" id="ARBA00022692"/>
    </source>
</evidence>
<dbReference type="CDD" id="cd17478">
    <property type="entry name" value="MFS_FsR"/>
    <property type="match status" value="1"/>
</dbReference>
<keyword evidence="7" id="KW-1185">Reference proteome</keyword>
<dbReference type="InterPro" id="IPR036259">
    <property type="entry name" value="MFS_trans_sf"/>
</dbReference>
<organism evidence="6 7">
    <name type="scientific">Solimonas fluminis</name>
    <dbReference type="NCBI Taxonomy" id="2086571"/>
    <lineage>
        <taxon>Bacteria</taxon>
        <taxon>Pseudomonadati</taxon>
        <taxon>Pseudomonadota</taxon>
        <taxon>Gammaproteobacteria</taxon>
        <taxon>Nevskiales</taxon>
        <taxon>Nevskiaceae</taxon>
        <taxon>Solimonas</taxon>
    </lineage>
</organism>
<reference evidence="6 7" key="1">
    <citation type="submission" date="2018-02" db="EMBL/GenBank/DDBJ databases">
        <title>Genome sequencing of Solimonas sp. HR-BB.</title>
        <authorList>
            <person name="Lee Y."/>
            <person name="Jeon C.O."/>
        </authorList>
    </citation>
    <scope>NUCLEOTIDE SEQUENCE [LARGE SCALE GENOMIC DNA]</scope>
    <source>
        <strain evidence="6 7">HR-BB</strain>
    </source>
</reference>
<dbReference type="GO" id="GO:0022857">
    <property type="term" value="F:transmembrane transporter activity"/>
    <property type="evidence" value="ECO:0007669"/>
    <property type="project" value="InterPro"/>
</dbReference>
<dbReference type="RefSeq" id="WP_104231764.1">
    <property type="nucleotide sequence ID" value="NZ_PSNW01000012.1"/>
</dbReference>